<protein>
    <recommendedName>
        <fullName evidence="1">G domain-containing protein</fullName>
    </recommendedName>
</protein>
<dbReference type="AlphaFoldDB" id="A0A9P6ZXI0"/>
<comment type="caution">
    <text evidence="2">The sequence shown here is derived from an EMBL/GenBank/DDBJ whole genome shotgun (WGS) entry which is preliminary data.</text>
</comment>
<keyword evidence="3" id="KW-1185">Reference proteome</keyword>
<gene>
    <name evidence="2" type="ORF">EV702DRAFT_968225</name>
</gene>
<evidence type="ECO:0000313" key="2">
    <source>
        <dbReference type="EMBL" id="KAG1778243.1"/>
    </source>
</evidence>
<dbReference type="GO" id="GO:0005525">
    <property type="term" value="F:GTP binding"/>
    <property type="evidence" value="ECO:0007669"/>
    <property type="project" value="InterPro"/>
</dbReference>
<dbReference type="EMBL" id="JABBWD010000016">
    <property type="protein sequence ID" value="KAG1778243.1"/>
    <property type="molecule type" value="Genomic_DNA"/>
</dbReference>
<feature type="domain" description="G" evidence="1">
    <location>
        <begin position="19"/>
        <end position="106"/>
    </location>
</feature>
<evidence type="ECO:0000259" key="1">
    <source>
        <dbReference type="Pfam" id="PF01926"/>
    </source>
</evidence>
<dbReference type="SUPFAM" id="SSF52540">
    <property type="entry name" value="P-loop containing nucleoside triphosphate hydrolases"/>
    <property type="match status" value="1"/>
</dbReference>
<dbReference type="Proteomes" id="UP000714275">
    <property type="component" value="Unassembled WGS sequence"/>
</dbReference>
<proteinExistence type="predicted"/>
<feature type="non-terminal residue" evidence="2">
    <location>
        <position position="309"/>
    </location>
</feature>
<dbReference type="OrthoDB" id="59699at2759"/>
<reference evidence="2" key="1">
    <citation type="journal article" date="2020" name="New Phytol.">
        <title>Comparative genomics reveals dynamic genome evolution in host specialist ectomycorrhizal fungi.</title>
        <authorList>
            <person name="Lofgren L.A."/>
            <person name="Nguyen N.H."/>
            <person name="Vilgalys R."/>
            <person name="Ruytinx J."/>
            <person name="Liao H.L."/>
            <person name="Branco S."/>
            <person name="Kuo A."/>
            <person name="LaButti K."/>
            <person name="Lipzen A."/>
            <person name="Andreopoulos W."/>
            <person name="Pangilinan J."/>
            <person name="Riley R."/>
            <person name="Hundley H."/>
            <person name="Na H."/>
            <person name="Barry K."/>
            <person name="Grigoriev I.V."/>
            <person name="Stajich J.E."/>
            <person name="Kennedy P.G."/>
        </authorList>
    </citation>
    <scope>NUCLEOTIDE SEQUENCE</scope>
    <source>
        <strain evidence="2">DOB743</strain>
    </source>
</reference>
<dbReference type="InterPro" id="IPR006073">
    <property type="entry name" value="GTP-bd"/>
</dbReference>
<organism evidence="2 3">
    <name type="scientific">Suillus placidus</name>
    <dbReference type="NCBI Taxonomy" id="48579"/>
    <lineage>
        <taxon>Eukaryota</taxon>
        <taxon>Fungi</taxon>
        <taxon>Dikarya</taxon>
        <taxon>Basidiomycota</taxon>
        <taxon>Agaricomycotina</taxon>
        <taxon>Agaricomycetes</taxon>
        <taxon>Agaricomycetidae</taxon>
        <taxon>Boletales</taxon>
        <taxon>Suillineae</taxon>
        <taxon>Suillaceae</taxon>
        <taxon>Suillus</taxon>
    </lineage>
</organism>
<name>A0A9P6ZXI0_9AGAM</name>
<dbReference type="Pfam" id="PF01926">
    <property type="entry name" value="MMR_HSR1"/>
    <property type="match status" value="1"/>
</dbReference>
<dbReference type="Gene3D" id="3.40.50.300">
    <property type="entry name" value="P-loop containing nucleotide triphosphate hydrolases"/>
    <property type="match status" value="1"/>
</dbReference>
<sequence>LPMATIDTQDLRERIGRFRVLIIGRANAGKTTILQKVCNTTEDPEIYDTEGKKIDAAVVKSSIKRGNHDITNEMVFKSNPVFVFHDSCGFEAGSEEEFDNMKKFISDRAKAKELEERIHAIWQVTPFWYCIPMDNPSRTFQRSEEKFFSECDTGHGEFAALLSCALLGLNDQSSVPVVAIFTKFEALRPFAYGEIKKQLKGLSREECSKRIAQRVEELFTNTGVWDRLCDPENRARPKSHVRLESKWFRLTCSVSKLILVTILEMDQPNTNCSTLLECTTLALDNEELRLCLVSTQQSNLELCIKCAVG</sequence>
<accession>A0A9P6ZXI0</accession>
<evidence type="ECO:0000313" key="3">
    <source>
        <dbReference type="Proteomes" id="UP000714275"/>
    </source>
</evidence>
<dbReference type="InterPro" id="IPR027417">
    <property type="entry name" value="P-loop_NTPase"/>
</dbReference>